<keyword evidence="1" id="KW-0378">Hydrolase</keyword>
<dbReference type="GO" id="GO:0019877">
    <property type="term" value="P:diaminopimelate biosynthetic process"/>
    <property type="evidence" value="ECO:0007669"/>
    <property type="project" value="UniProtKB-ARBA"/>
</dbReference>
<dbReference type="PIRSF" id="PIRSF005962">
    <property type="entry name" value="Pept_M20D_amidohydro"/>
    <property type="match status" value="1"/>
</dbReference>
<reference evidence="4 5" key="1">
    <citation type="submission" date="2020-08" db="EMBL/GenBank/DDBJ databases">
        <title>Genomic Encyclopedia of Type Strains, Phase IV (KMG-IV): sequencing the most valuable type-strain genomes for metagenomic binning, comparative biology and taxonomic classification.</title>
        <authorList>
            <person name="Goeker M."/>
        </authorList>
    </citation>
    <scope>NUCLEOTIDE SEQUENCE [LARGE SCALE GENOMIC DNA]</scope>
    <source>
        <strain evidence="4 5">DSM 23868</strain>
    </source>
</reference>
<keyword evidence="5" id="KW-1185">Reference proteome</keyword>
<dbReference type="Gene3D" id="3.30.70.360">
    <property type="match status" value="1"/>
</dbReference>
<comment type="caution">
    <text evidence="4">The sequence shown here is derived from an EMBL/GenBank/DDBJ whole genome shotgun (WGS) entry which is preliminary data.</text>
</comment>
<dbReference type="Pfam" id="PF01546">
    <property type="entry name" value="Peptidase_M20"/>
    <property type="match status" value="1"/>
</dbReference>
<dbReference type="InterPro" id="IPR017439">
    <property type="entry name" value="Amidohydrolase"/>
</dbReference>
<dbReference type="AlphaFoldDB" id="A0AB34YNJ3"/>
<protein>
    <submittedName>
        <fullName evidence="4">Amidohydrolase</fullName>
    </submittedName>
</protein>
<organism evidence="4 5">
    <name type="scientific">Brucella pecoris</name>
    <dbReference type="NCBI Taxonomy" id="867683"/>
    <lineage>
        <taxon>Bacteria</taxon>
        <taxon>Pseudomonadati</taxon>
        <taxon>Pseudomonadota</taxon>
        <taxon>Alphaproteobacteria</taxon>
        <taxon>Hyphomicrobiales</taxon>
        <taxon>Brucellaceae</taxon>
        <taxon>Brucella/Ochrobactrum group</taxon>
        <taxon>Brucella</taxon>
    </lineage>
</organism>
<feature type="domain" description="Peptidase M20 dimerisation" evidence="3">
    <location>
        <begin position="196"/>
        <end position="289"/>
    </location>
</feature>
<dbReference type="SUPFAM" id="SSF55031">
    <property type="entry name" value="Bacterial exopeptidase dimerisation domain"/>
    <property type="match status" value="1"/>
</dbReference>
<dbReference type="InterPro" id="IPR002933">
    <property type="entry name" value="Peptidase_M20"/>
</dbReference>
<dbReference type="PANTHER" id="PTHR11014:SF63">
    <property type="entry name" value="METALLOPEPTIDASE, PUTATIVE (AFU_ORTHOLOGUE AFUA_6G09600)-RELATED"/>
    <property type="match status" value="1"/>
</dbReference>
<evidence type="ECO:0000259" key="3">
    <source>
        <dbReference type="Pfam" id="PF07687"/>
    </source>
</evidence>
<feature type="binding site" evidence="2">
    <location>
        <position position="148"/>
    </location>
    <ligand>
        <name>Mn(2+)</name>
        <dbReference type="ChEBI" id="CHEBI:29035"/>
        <label>2</label>
    </ligand>
</feature>
<accession>A0AB34YNJ3</accession>
<keyword evidence="2" id="KW-0464">Manganese</keyword>
<dbReference type="FunFam" id="3.30.70.360:FF:000001">
    <property type="entry name" value="N-acetyldiaminopimelate deacetylase"/>
    <property type="match status" value="1"/>
</dbReference>
<dbReference type="Gene3D" id="3.40.630.10">
    <property type="entry name" value="Zn peptidases"/>
    <property type="match status" value="1"/>
</dbReference>
<evidence type="ECO:0000256" key="2">
    <source>
        <dbReference type="PIRSR" id="PIRSR005962-1"/>
    </source>
</evidence>
<feature type="binding site" evidence="2">
    <location>
        <position position="112"/>
    </location>
    <ligand>
        <name>Mn(2+)</name>
        <dbReference type="ChEBI" id="CHEBI:29035"/>
        <label>2</label>
    </ligand>
</feature>
<dbReference type="GO" id="GO:0046872">
    <property type="term" value="F:metal ion binding"/>
    <property type="evidence" value="ECO:0007669"/>
    <property type="project" value="UniProtKB-KW"/>
</dbReference>
<feature type="binding site" evidence="2">
    <location>
        <position position="172"/>
    </location>
    <ligand>
        <name>Mn(2+)</name>
        <dbReference type="ChEBI" id="CHEBI:29035"/>
        <label>2</label>
    </ligand>
</feature>
<sequence>MMTTTNSAGAELKTLELAQNEQNYMRELRREFHRHPELSLNEKRTSARIRKELDAIGVPYTQVGEFGIVATIVGTQSERVIALRADMDALPIEEDNPHLEYRSDVPRVMHACGHDGHVAMLLGAARVLVQARDQLHGTVKLCFQQAEEVGEGTEDILRELAEYNVESVLGIHLWSELETGKISIEAGPRMAAGQSIDLTIHGIGTHGAYPNRGVDPIIATAAIIMNCAALVSREFDPTEPVALTFGSICGGNADNVIPDSVRVSGTMRATRPETMSYLEEALKRTVASTADAFRTRAEIRFSGGVSAVTNDPACSNVARRAIQALGLEKDCISFNTIMASENFADFLNVYPGVFAFIGVRNEKIGAIYPHHHPRFNIDEDVLFRGAALYAQHAIEYFRREN</sequence>
<gene>
    <name evidence="4" type="ORF">GGQ79_001269</name>
</gene>
<evidence type="ECO:0000313" key="5">
    <source>
        <dbReference type="Proteomes" id="UP000553980"/>
    </source>
</evidence>
<feature type="binding site" evidence="2">
    <location>
        <position position="371"/>
    </location>
    <ligand>
        <name>Mn(2+)</name>
        <dbReference type="ChEBI" id="CHEBI:29035"/>
        <label>2</label>
    </ligand>
</feature>
<comment type="cofactor">
    <cofactor evidence="2">
        <name>Mn(2+)</name>
        <dbReference type="ChEBI" id="CHEBI:29035"/>
    </cofactor>
    <text evidence="2">The Mn(2+) ion enhances activity.</text>
</comment>
<dbReference type="Proteomes" id="UP000553980">
    <property type="component" value="Unassembled WGS sequence"/>
</dbReference>
<proteinExistence type="predicted"/>
<dbReference type="NCBIfam" id="TIGR01891">
    <property type="entry name" value="amidohydrolases"/>
    <property type="match status" value="1"/>
</dbReference>
<dbReference type="RefSeq" id="WP_235894834.1">
    <property type="nucleotide sequence ID" value="NZ_JACIEX010000002.1"/>
</dbReference>
<keyword evidence="2" id="KW-0479">Metal-binding</keyword>
<dbReference type="InterPro" id="IPR011650">
    <property type="entry name" value="Peptidase_M20_dimer"/>
</dbReference>
<dbReference type="EMBL" id="JACIEX010000002">
    <property type="protein sequence ID" value="MBB4092784.1"/>
    <property type="molecule type" value="Genomic_DNA"/>
</dbReference>
<evidence type="ECO:0000313" key="4">
    <source>
        <dbReference type="EMBL" id="MBB4092784.1"/>
    </source>
</evidence>
<feature type="binding site" evidence="2">
    <location>
        <position position="114"/>
    </location>
    <ligand>
        <name>Mn(2+)</name>
        <dbReference type="ChEBI" id="CHEBI:29035"/>
        <label>2</label>
    </ligand>
</feature>
<dbReference type="GO" id="GO:0050118">
    <property type="term" value="F:N-acetyldiaminopimelate deacetylase activity"/>
    <property type="evidence" value="ECO:0007669"/>
    <property type="project" value="UniProtKB-ARBA"/>
</dbReference>
<name>A0AB34YNJ3_9HYPH</name>
<dbReference type="SUPFAM" id="SSF53187">
    <property type="entry name" value="Zn-dependent exopeptidases"/>
    <property type="match status" value="1"/>
</dbReference>
<dbReference type="PANTHER" id="PTHR11014">
    <property type="entry name" value="PEPTIDASE M20 FAMILY MEMBER"/>
    <property type="match status" value="1"/>
</dbReference>
<evidence type="ECO:0000256" key="1">
    <source>
        <dbReference type="ARBA" id="ARBA00022801"/>
    </source>
</evidence>
<dbReference type="InterPro" id="IPR036264">
    <property type="entry name" value="Bact_exopeptidase_dim_dom"/>
</dbReference>
<dbReference type="Pfam" id="PF07687">
    <property type="entry name" value="M20_dimer"/>
    <property type="match status" value="1"/>
</dbReference>